<sequence length="240" mass="24897">MNKLNRLYESEKADVGLVAQALNDGNVIGKYHPLAEFREVLAILSGGAMAKTKTTKLELYQGKNAAGDGGKVVTGAEALITANTLVTELTITLATVLTGETITINGLLFTADTDETVVADRQFSIETGNNEAAIELCVVINDPVYGVPGVTASSAGAVVTLVSTVPGATLITAVTTDATFTVATTKAQCYVSIESLVLDDEFSHVACKVTTIADTTVAVILIRGKSRKAISQKVGASYPA</sequence>
<reference evidence="1" key="1">
    <citation type="journal article" date="2014" name="Front. Microbiol.">
        <title>High frequency of phylogenetically diverse reductive dehalogenase-homologous genes in deep subseafloor sedimentary metagenomes.</title>
        <authorList>
            <person name="Kawai M."/>
            <person name="Futagami T."/>
            <person name="Toyoda A."/>
            <person name="Takaki Y."/>
            <person name="Nishi S."/>
            <person name="Hori S."/>
            <person name="Arai W."/>
            <person name="Tsubouchi T."/>
            <person name="Morono Y."/>
            <person name="Uchiyama I."/>
            <person name="Ito T."/>
            <person name="Fujiyama A."/>
            <person name="Inagaki F."/>
            <person name="Takami H."/>
        </authorList>
    </citation>
    <scope>NUCLEOTIDE SEQUENCE</scope>
    <source>
        <strain evidence="1">Expedition CK06-06</strain>
    </source>
</reference>
<protein>
    <submittedName>
        <fullName evidence="1">Uncharacterized protein</fullName>
    </submittedName>
</protein>
<dbReference type="EMBL" id="BARV01006256">
    <property type="protein sequence ID" value="GAI10319.1"/>
    <property type="molecule type" value="Genomic_DNA"/>
</dbReference>
<accession>X1MVB1</accession>
<dbReference type="AlphaFoldDB" id="X1MVB1"/>
<proteinExistence type="predicted"/>
<gene>
    <name evidence="1" type="ORF">S06H3_12812</name>
</gene>
<evidence type="ECO:0000313" key="1">
    <source>
        <dbReference type="EMBL" id="GAI10319.1"/>
    </source>
</evidence>
<organism evidence="1">
    <name type="scientific">marine sediment metagenome</name>
    <dbReference type="NCBI Taxonomy" id="412755"/>
    <lineage>
        <taxon>unclassified sequences</taxon>
        <taxon>metagenomes</taxon>
        <taxon>ecological metagenomes</taxon>
    </lineage>
</organism>
<name>X1MVB1_9ZZZZ</name>
<comment type="caution">
    <text evidence="1">The sequence shown here is derived from an EMBL/GenBank/DDBJ whole genome shotgun (WGS) entry which is preliminary data.</text>
</comment>